<gene>
    <name evidence="4" type="ORF">SAMN05518683_13916</name>
</gene>
<dbReference type="Pfam" id="PF00107">
    <property type="entry name" value="ADH_zinc_N"/>
    <property type="match status" value="1"/>
</dbReference>
<proteinExistence type="predicted"/>
<accession>A0A1I5YB84</accession>
<dbReference type="GO" id="GO:0070402">
    <property type="term" value="F:NADPH binding"/>
    <property type="evidence" value="ECO:0007669"/>
    <property type="project" value="TreeGrafter"/>
</dbReference>
<keyword evidence="5" id="KW-1185">Reference proteome</keyword>
<dbReference type="InterPro" id="IPR013149">
    <property type="entry name" value="ADH-like_C"/>
</dbReference>
<evidence type="ECO:0000256" key="1">
    <source>
        <dbReference type="ARBA" id="ARBA00022857"/>
    </source>
</evidence>
<dbReference type="GO" id="GO:0016651">
    <property type="term" value="F:oxidoreductase activity, acting on NAD(P)H"/>
    <property type="evidence" value="ECO:0007669"/>
    <property type="project" value="TreeGrafter"/>
</dbReference>
<dbReference type="STRING" id="1884432.SAMN05518683_13916"/>
<evidence type="ECO:0000259" key="3">
    <source>
        <dbReference type="Pfam" id="PF00107"/>
    </source>
</evidence>
<dbReference type="AlphaFoldDB" id="A0A1I5YB84"/>
<dbReference type="RefSeq" id="WP_244504409.1">
    <property type="nucleotide sequence ID" value="NZ_FOXD01000039.1"/>
</dbReference>
<name>A0A1I5YB84_9BACI</name>
<keyword evidence="1" id="KW-0521">NADP</keyword>
<dbReference type="Proteomes" id="UP000198892">
    <property type="component" value="Unassembled WGS sequence"/>
</dbReference>
<dbReference type="SUPFAM" id="SSF51735">
    <property type="entry name" value="NAD(P)-binding Rossmann-fold domains"/>
    <property type="match status" value="1"/>
</dbReference>
<sequence length="183" mass="20543">MNAGGSSIARIFTQLSKILGFKIILVIRNEIHREELLNLGAWKVINSALSNVHENIMSFTGCIGATVSIDSVGGESGELLVKCLRQSGKYLSLGLLSGIQVNWKKVNEEYGIKTLLFSLRLWNRSISVTDWHKKFNEIIDLTTNNKLKLSTINKKYSFTYYKKAIHHAQLPALKGKILLTHTN</sequence>
<reference evidence="5" key="1">
    <citation type="submission" date="2016-10" db="EMBL/GenBank/DDBJ databases">
        <authorList>
            <person name="Varghese N."/>
            <person name="Submissions S."/>
        </authorList>
    </citation>
    <scope>NUCLEOTIDE SEQUENCE [LARGE SCALE GENOMIC DNA]</scope>
    <source>
        <strain evidence="5">S7</strain>
    </source>
</reference>
<evidence type="ECO:0000313" key="4">
    <source>
        <dbReference type="EMBL" id="SFQ41482.1"/>
    </source>
</evidence>
<dbReference type="EMBL" id="FOXD01000039">
    <property type="protein sequence ID" value="SFQ41482.1"/>
    <property type="molecule type" value="Genomic_DNA"/>
</dbReference>
<protein>
    <submittedName>
        <fullName evidence="4">Zinc-binding dehydrogenase</fullName>
    </submittedName>
</protein>
<dbReference type="PANTHER" id="PTHR48106:SF2">
    <property type="entry name" value="ZN2+-BINDING DEHYDROGENASE"/>
    <property type="match status" value="1"/>
</dbReference>
<feature type="domain" description="Alcohol dehydrogenase-like C-terminal" evidence="3">
    <location>
        <begin position="12"/>
        <end position="117"/>
    </location>
</feature>
<dbReference type="InterPro" id="IPR036291">
    <property type="entry name" value="NAD(P)-bd_dom_sf"/>
</dbReference>
<evidence type="ECO:0000256" key="2">
    <source>
        <dbReference type="ARBA" id="ARBA00023002"/>
    </source>
</evidence>
<organism evidence="4 5">
    <name type="scientific">Salibacterium halotolerans</name>
    <dbReference type="NCBI Taxonomy" id="1884432"/>
    <lineage>
        <taxon>Bacteria</taxon>
        <taxon>Bacillati</taxon>
        <taxon>Bacillota</taxon>
        <taxon>Bacilli</taxon>
        <taxon>Bacillales</taxon>
        <taxon>Bacillaceae</taxon>
    </lineage>
</organism>
<dbReference type="Gene3D" id="3.40.50.720">
    <property type="entry name" value="NAD(P)-binding Rossmann-like Domain"/>
    <property type="match status" value="1"/>
</dbReference>
<dbReference type="Gene3D" id="3.90.180.10">
    <property type="entry name" value="Medium-chain alcohol dehydrogenases, catalytic domain"/>
    <property type="match status" value="1"/>
</dbReference>
<dbReference type="PANTHER" id="PTHR48106">
    <property type="entry name" value="QUINONE OXIDOREDUCTASE PIG3-RELATED"/>
    <property type="match status" value="1"/>
</dbReference>
<evidence type="ECO:0000313" key="5">
    <source>
        <dbReference type="Proteomes" id="UP000198892"/>
    </source>
</evidence>
<keyword evidence="2" id="KW-0560">Oxidoreductase</keyword>